<reference evidence="4 6" key="2">
    <citation type="submission" date="2021-01" db="EMBL/GenBank/DDBJ databases">
        <title>Biogeographic distribution of Paracoccus.</title>
        <authorList>
            <person name="Hollensteiner J."/>
            <person name="Leineberger J."/>
            <person name="Brinkhoff T."/>
            <person name="Daniel R."/>
        </authorList>
    </citation>
    <scope>NUCLEOTIDE SEQUENCE [LARGE SCALE GENOMIC DNA]</scope>
    <source>
        <strain evidence="4 6">DSM 18447</strain>
    </source>
</reference>
<reference evidence="3 5" key="1">
    <citation type="submission" date="2017-01" db="EMBL/GenBank/DDBJ databases">
        <authorList>
            <person name="Varghese N."/>
            <person name="Submissions S."/>
        </authorList>
    </citation>
    <scope>NUCLEOTIDE SEQUENCE [LARGE SCALE GENOMIC DNA]</scope>
    <source>
        <strain evidence="3 5">DSM 18447</strain>
    </source>
</reference>
<dbReference type="Proteomes" id="UP000186216">
    <property type="component" value="Unassembled WGS sequence"/>
</dbReference>
<evidence type="ECO:0000259" key="2">
    <source>
        <dbReference type="Pfam" id="PF04366"/>
    </source>
</evidence>
<evidence type="ECO:0000313" key="4">
    <source>
        <dbReference type="EMBL" id="WCR04590.1"/>
    </source>
</evidence>
<sequence length="207" mass="21257">MSSFEKMTRRKMLAAGGAALALTGCSNAVGTNAASRLDARVDQTHQYLIQTYPSAQSMVQNAKGVLYMPLMTEAAIGFGGAYGQGALRIGGATVDYYSATQASVGFQLGAQQFAHVLIFQSDAALAAFRAAPGWVAGADAYYAIPKGGMSVGADSVTAQHPVVALIFGQAGLMAGAAIEGTKYTRVIPSSLSDIRFGGLGLPARQPG</sequence>
<dbReference type="RefSeq" id="WP_176011441.1">
    <property type="nucleotide sequence ID" value="NZ_CP067140.1"/>
</dbReference>
<gene>
    <name evidence="4" type="ORF">JHX88_07700</name>
    <name evidence="3" type="ORF">SAMN05421772_10750</name>
</gene>
<feature type="chain" id="PRO_5041425798" evidence="1">
    <location>
        <begin position="29"/>
        <end position="207"/>
    </location>
</feature>
<dbReference type="PROSITE" id="PS51257">
    <property type="entry name" value="PROKAR_LIPOPROTEIN"/>
    <property type="match status" value="1"/>
</dbReference>
<evidence type="ECO:0000313" key="3">
    <source>
        <dbReference type="EMBL" id="SIS87181.1"/>
    </source>
</evidence>
<dbReference type="EMBL" id="FTOU01000007">
    <property type="protein sequence ID" value="SIS87181.1"/>
    <property type="molecule type" value="Genomic_DNA"/>
</dbReference>
<name>A0AA46A5U1_9RHOB</name>
<keyword evidence="1" id="KW-0732">Signal</keyword>
<accession>A0AA46A5U1</accession>
<dbReference type="InterPro" id="IPR007461">
    <property type="entry name" value="Ysc84_actin-binding"/>
</dbReference>
<dbReference type="AlphaFoldDB" id="A0AA46A5U1"/>
<dbReference type="EMBL" id="CP067140">
    <property type="protein sequence ID" value="WCR04590.1"/>
    <property type="molecule type" value="Genomic_DNA"/>
</dbReference>
<dbReference type="Proteomes" id="UP001215549">
    <property type="component" value="Chromosome"/>
</dbReference>
<feature type="domain" description="Ysc84 actin-binding" evidence="2">
    <location>
        <begin position="101"/>
        <end position="184"/>
    </location>
</feature>
<evidence type="ECO:0000256" key="1">
    <source>
        <dbReference type="SAM" id="SignalP"/>
    </source>
</evidence>
<organism evidence="3 5">
    <name type="scientific">Paracoccus saliphilus</name>
    <dbReference type="NCBI Taxonomy" id="405559"/>
    <lineage>
        <taxon>Bacteria</taxon>
        <taxon>Pseudomonadati</taxon>
        <taxon>Pseudomonadota</taxon>
        <taxon>Alphaproteobacteria</taxon>
        <taxon>Rhodobacterales</taxon>
        <taxon>Paracoccaceae</taxon>
        <taxon>Paracoccus</taxon>
    </lineage>
</organism>
<protein>
    <submittedName>
        <fullName evidence="3">Lipid-binding SYLF domain-containing protein</fullName>
    </submittedName>
    <submittedName>
        <fullName evidence="4">Twin-arginine translocation pathway signal</fullName>
    </submittedName>
</protein>
<dbReference type="InterPro" id="IPR006311">
    <property type="entry name" value="TAT_signal"/>
</dbReference>
<evidence type="ECO:0000313" key="6">
    <source>
        <dbReference type="Proteomes" id="UP001215549"/>
    </source>
</evidence>
<dbReference type="Pfam" id="PF04366">
    <property type="entry name" value="Ysc84"/>
    <property type="match status" value="1"/>
</dbReference>
<dbReference type="PROSITE" id="PS51318">
    <property type="entry name" value="TAT"/>
    <property type="match status" value="1"/>
</dbReference>
<evidence type="ECO:0000313" key="5">
    <source>
        <dbReference type="Proteomes" id="UP000186216"/>
    </source>
</evidence>
<proteinExistence type="predicted"/>
<feature type="signal peptide" evidence="1">
    <location>
        <begin position="1"/>
        <end position="28"/>
    </location>
</feature>
<keyword evidence="6" id="KW-1185">Reference proteome</keyword>